<feature type="transmembrane region" description="Helical" evidence="2">
    <location>
        <begin position="619"/>
        <end position="642"/>
    </location>
</feature>
<organism evidence="3 4">
    <name type="scientific">Saccharata proteae CBS 121410</name>
    <dbReference type="NCBI Taxonomy" id="1314787"/>
    <lineage>
        <taxon>Eukaryota</taxon>
        <taxon>Fungi</taxon>
        <taxon>Dikarya</taxon>
        <taxon>Ascomycota</taxon>
        <taxon>Pezizomycotina</taxon>
        <taxon>Dothideomycetes</taxon>
        <taxon>Dothideomycetes incertae sedis</taxon>
        <taxon>Botryosphaeriales</taxon>
        <taxon>Saccharataceae</taxon>
        <taxon>Saccharata</taxon>
    </lineage>
</organism>
<feature type="compositionally biased region" description="Polar residues" evidence="1">
    <location>
        <begin position="1"/>
        <end position="12"/>
    </location>
</feature>
<evidence type="ECO:0000256" key="2">
    <source>
        <dbReference type="SAM" id="Phobius"/>
    </source>
</evidence>
<feature type="compositionally biased region" description="Basic residues" evidence="1">
    <location>
        <begin position="91"/>
        <end position="104"/>
    </location>
</feature>
<comment type="caution">
    <text evidence="3">The sequence shown here is derived from an EMBL/GenBank/DDBJ whole genome shotgun (WGS) entry which is preliminary data.</text>
</comment>
<dbReference type="OrthoDB" id="10259622at2759"/>
<protein>
    <recommendedName>
        <fullName evidence="5">Glycoprotease family protein</fullName>
    </recommendedName>
</protein>
<feature type="compositionally biased region" description="Polar residues" evidence="1">
    <location>
        <begin position="34"/>
        <end position="70"/>
    </location>
</feature>
<evidence type="ECO:0000256" key="1">
    <source>
        <dbReference type="SAM" id="MobiDB-lite"/>
    </source>
</evidence>
<feature type="region of interest" description="Disordered" evidence="1">
    <location>
        <begin position="91"/>
        <end position="143"/>
    </location>
</feature>
<proteinExistence type="predicted"/>
<evidence type="ECO:0000313" key="3">
    <source>
        <dbReference type="EMBL" id="KAF2088280.1"/>
    </source>
</evidence>
<feature type="compositionally biased region" description="Basic and acidic residues" evidence="1">
    <location>
        <begin position="327"/>
        <end position="338"/>
    </location>
</feature>
<keyword evidence="2" id="KW-0812">Transmembrane</keyword>
<name>A0A9P4HZW4_9PEZI</name>
<dbReference type="Proteomes" id="UP000799776">
    <property type="component" value="Unassembled WGS sequence"/>
</dbReference>
<feature type="region of interest" description="Disordered" evidence="1">
    <location>
        <begin position="648"/>
        <end position="679"/>
    </location>
</feature>
<keyword evidence="4" id="KW-1185">Reference proteome</keyword>
<feature type="region of interest" description="Disordered" evidence="1">
    <location>
        <begin position="1"/>
        <end position="74"/>
    </location>
</feature>
<dbReference type="AlphaFoldDB" id="A0A9P4HZW4"/>
<feature type="region of interest" description="Disordered" evidence="1">
    <location>
        <begin position="326"/>
        <end position="347"/>
    </location>
</feature>
<keyword evidence="2" id="KW-0472">Membrane</keyword>
<feature type="compositionally biased region" description="Polar residues" evidence="1">
    <location>
        <begin position="233"/>
        <end position="265"/>
    </location>
</feature>
<feature type="region of interest" description="Disordered" evidence="1">
    <location>
        <begin position="358"/>
        <end position="377"/>
    </location>
</feature>
<feature type="compositionally biased region" description="Low complexity" evidence="1">
    <location>
        <begin position="650"/>
        <end position="676"/>
    </location>
</feature>
<feature type="compositionally biased region" description="Low complexity" evidence="1">
    <location>
        <begin position="364"/>
        <end position="377"/>
    </location>
</feature>
<sequence length="1074" mass="115266">MDTKEGYSNQRVTRFPGAEDFRTPTFPPTPRGPWSTSDTTSQPPSYRTAQENGVGTNVGGQTSHENTTPQDWAHEASRVAARNALQQAKRISFHKSARQKRKPKPFAQTLRPGIKVDTNCSRHQASAPRQIFPQSTPSANAEEKKGVLIMTLRPQAGLERNLGITPFGNEQSHQQPHTIDSRADTNTHSIQESLHPTRMTLSDISPSDRPITIGISVSPEMVSEHEASPATAHPTTQYATQPATRERSTSGASATTPKITITPAQESPKWTLLAPPAPSSKFRARPTSSIYSRATNGYMYGSAPSDVPPVPFGGFGIVSHRGLPETAKGEGDHGKTEYSSHGAYTSDTKERVTSAATLFEEDQSPASAAKKPSKAAPGLYIDTSIPPTPRRSQGWWNVILTPFIITPSRWKFSPNSEKSTPDVPILPAAATFSRTEHASADPQPGNVYINNHHYYGFPHEHGAATRAPIARSDTSLSSDTTPVVAVASIGTVLNARSVNEPQAVNEMPRALERAEVRNPSRMDSTSQPATAHDPIPYFAPPPMAAYQRGAAYESNDTPTRGGTLRPFPVQRSMPERKDKAQAPWKKGAGGYWHLFSRKKKGPDLNQPPVEKKKKKSRRCCCCCLIFLILLIILLAVLLGVFIPRSHHSDSSSSSSSSSSSGTGTGSSSPTASDTPSNWLNLTGFPPIPTGVATIARPENNYAQSGCVSPQTMWSCAVPKDEQAALEPNEPDQPNFQVRISFVNGTVSNTTALQPLVSKRSEGSIQRSEESFLHKLLARAAAPTASPVVPSLEDQTFLGNTTDGNSEPYAGEETPFFITFLSGEGTSYRLAKRDDSDDSGDSSNSTIASIIPAPAIMADGTAAPANLLAFPSNQPLRLFNRGQANEHYGFYTYYDRSIFLKNNIAVNVTDTGEIAADANGGSTKDAARVRCTWRDTRFVVKIWTNSDASKPLLASTTSSSSSTTTTTIASASASSSAINDFSRPGSFPAPISISLDRHGGNITQKMIYCYGIEDDGHVNKSSGMLNLEQRAFGGSLVNPAQGPYGDVNVTVEEGGPGGIDGGVGGCGCGWRNWEG</sequence>
<feature type="region of interest" description="Disordered" evidence="1">
    <location>
        <begin position="553"/>
        <end position="583"/>
    </location>
</feature>
<evidence type="ECO:0000313" key="4">
    <source>
        <dbReference type="Proteomes" id="UP000799776"/>
    </source>
</evidence>
<dbReference type="EMBL" id="ML978717">
    <property type="protein sequence ID" value="KAF2088280.1"/>
    <property type="molecule type" value="Genomic_DNA"/>
</dbReference>
<evidence type="ECO:0008006" key="5">
    <source>
        <dbReference type="Google" id="ProtNLM"/>
    </source>
</evidence>
<feature type="region of interest" description="Disordered" evidence="1">
    <location>
        <begin position="221"/>
        <end position="284"/>
    </location>
</feature>
<accession>A0A9P4HZW4</accession>
<keyword evidence="2" id="KW-1133">Transmembrane helix</keyword>
<reference evidence="3" key="1">
    <citation type="journal article" date="2020" name="Stud. Mycol.">
        <title>101 Dothideomycetes genomes: a test case for predicting lifestyles and emergence of pathogens.</title>
        <authorList>
            <person name="Haridas S."/>
            <person name="Albert R."/>
            <person name="Binder M."/>
            <person name="Bloem J."/>
            <person name="Labutti K."/>
            <person name="Salamov A."/>
            <person name="Andreopoulos B."/>
            <person name="Baker S."/>
            <person name="Barry K."/>
            <person name="Bills G."/>
            <person name="Bluhm B."/>
            <person name="Cannon C."/>
            <person name="Castanera R."/>
            <person name="Culley D."/>
            <person name="Daum C."/>
            <person name="Ezra D."/>
            <person name="Gonzalez J."/>
            <person name="Henrissat B."/>
            <person name="Kuo A."/>
            <person name="Liang C."/>
            <person name="Lipzen A."/>
            <person name="Lutzoni F."/>
            <person name="Magnuson J."/>
            <person name="Mondo S."/>
            <person name="Nolan M."/>
            <person name="Ohm R."/>
            <person name="Pangilinan J."/>
            <person name="Park H.-J."/>
            <person name="Ramirez L."/>
            <person name="Alfaro M."/>
            <person name="Sun H."/>
            <person name="Tritt A."/>
            <person name="Yoshinaga Y."/>
            <person name="Zwiers L.-H."/>
            <person name="Turgeon B."/>
            <person name="Goodwin S."/>
            <person name="Spatafora J."/>
            <person name="Crous P."/>
            <person name="Grigoriev I."/>
        </authorList>
    </citation>
    <scope>NUCLEOTIDE SEQUENCE</scope>
    <source>
        <strain evidence="3">CBS 121410</strain>
    </source>
</reference>
<gene>
    <name evidence="3" type="ORF">K490DRAFT_40469</name>
</gene>